<comment type="caution">
    <text evidence="14">The sequence shown here is derived from an EMBL/GenBank/DDBJ whole genome shotgun (WGS) entry which is preliminary data.</text>
</comment>
<dbReference type="GO" id="GO:0016579">
    <property type="term" value="P:protein deubiquitination"/>
    <property type="evidence" value="ECO:0007669"/>
    <property type="project" value="InterPro"/>
</dbReference>
<dbReference type="Gene3D" id="1.20.58.860">
    <property type="match status" value="1"/>
</dbReference>
<accession>A0A427Y9B5</accession>
<evidence type="ECO:0000259" key="13">
    <source>
        <dbReference type="PROSITE" id="PS52048"/>
    </source>
</evidence>
<protein>
    <recommendedName>
        <fullName evidence="7 11">Ubiquitin carboxyl-terminal hydrolase</fullName>
        <ecNumber evidence="7 11">3.4.19.12</ecNumber>
    </recommendedName>
</protein>
<evidence type="ECO:0000256" key="11">
    <source>
        <dbReference type="RuleBase" id="RU361215"/>
    </source>
</evidence>
<keyword evidence="15" id="KW-1185">Reference proteome</keyword>
<evidence type="ECO:0000256" key="4">
    <source>
        <dbReference type="ARBA" id="ARBA00022786"/>
    </source>
</evidence>
<feature type="active site" description="Proton donor" evidence="8 10">
    <location>
        <position position="172"/>
    </location>
</feature>
<proteinExistence type="inferred from homology"/>
<dbReference type="GO" id="GO:0004843">
    <property type="term" value="F:cysteine-type deubiquitinase activity"/>
    <property type="evidence" value="ECO:0007669"/>
    <property type="project" value="UniProtKB-UniRule"/>
</dbReference>
<dbReference type="CDD" id="cd09617">
    <property type="entry name" value="Peptidase_C12_UCH37_BAP1"/>
    <property type="match status" value="1"/>
</dbReference>
<evidence type="ECO:0000256" key="5">
    <source>
        <dbReference type="ARBA" id="ARBA00022801"/>
    </source>
</evidence>
<dbReference type="SUPFAM" id="SSF54001">
    <property type="entry name" value="Cysteine proteinases"/>
    <property type="match status" value="1"/>
</dbReference>
<keyword evidence="4 7" id="KW-0833">Ubl conjugation pathway</keyword>
<dbReference type="InterPro" id="IPR041507">
    <property type="entry name" value="UCH_C"/>
</dbReference>
<evidence type="ECO:0000313" key="14">
    <source>
        <dbReference type="EMBL" id="RSH87683.1"/>
    </source>
</evidence>
<feature type="site" description="Important for enzyme activity" evidence="9 10">
    <location>
        <position position="187"/>
    </location>
</feature>
<reference evidence="14 15" key="1">
    <citation type="submission" date="2018-11" db="EMBL/GenBank/DDBJ databases">
        <title>Genome sequence of Apiotrichum porosum DSM 27194.</title>
        <authorList>
            <person name="Aliyu H."/>
            <person name="Gorte O."/>
            <person name="Ochsenreither K."/>
        </authorList>
    </citation>
    <scope>NUCLEOTIDE SEQUENCE [LARGE SCALE GENOMIC DNA]</scope>
    <source>
        <strain evidence="14 15">DSM 27194</strain>
    </source>
</reference>
<evidence type="ECO:0000313" key="15">
    <source>
        <dbReference type="Proteomes" id="UP000279236"/>
    </source>
</evidence>
<evidence type="ECO:0000256" key="3">
    <source>
        <dbReference type="ARBA" id="ARBA00022670"/>
    </source>
</evidence>
<sequence>MDDPSGWSLTESDPQVFSELLRNLGVTGLQVDDLYSLDESTLSTLKPIHALIFLFKYVGGDVEAQGVEVDPLEAGVWFANQVIHNSCGTLAALNAVMNIPGATSSYAGESIGLGPELENLRDFGAGMGSMDLGHVVASSDTIREVHNSFSKTSPFSMDQSLFSDKEKEDAYHFVAYLPVNGVLYELDGLRSSPLMHAAVEDDWLEQARETIQARIETYPPGSVMFNLLAVRSAAIPRLERLIADPATPATERLQMQDQLEHERAKAERGKFENALRRHNMLPLVLGLFEALNGSKVKTAAIDQARAKGKEKREREKANKGAE</sequence>
<dbReference type="PANTHER" id="PTHR10589">
    <property type="entry name" value="UBIQUITIN CARBOXYL-TERMINAL HYDROLASE"/>
    <property type="match status" value="1"/>
</dbReference>
<dbReference type="InterPro" id="IPR017390">
    <property type="entry name" value="Ubiquitinyl_hydrolase_UCH37"/>
</dbReference>
<comment type="catalytic activity">
    <reaction evidence="1 7 10 11">
        <text>Thiol-dependent hydrolysis of ester, thioester, amide, peptide and isopeptide bonds formed by the C-terminal Gly of ubiquitin (a 76-residue protein attached to proteins as an intracellular targeting signal).</text>
        <dbReference type="EC" id="3.4.19.12"/>
    </reaction>
</comment>
<dbReference type="InterPro" id="IPR038765">
    <property type="entry name" value="Papain-like_cys_pep_sf"/>
</dbReference>
<evidence type="ECO:0000256" key="12">
    <source>
        <dbReference type="SAM" id="MobiDB-lite"/>
    </source>
</evidence>
<evidence type="ECO:0000256" key="10">
    <source>
        <dbReference type="PROSITE-ProRule" id="PRU01393"/>
    </source>
</evidence>
<dbReference type="Pfam" id="PF18031">
    <property type="entry name" value="UCH_C"/>
    <property type="match status" value="1"/>
</dbReference>
<keyword evidence="6 7" id="KW-0788">Thiol protease</keyword>
<gene>
    <name evidence="14" type="ORF">EHS24_000197</name>
</gene>
<dbReference type="STRING" id="105984.A0A427Y9B5"/>
<dbReference type="GO" id="GO:0005737">
    <property type="term" value="C:cytoplasm"/>
    <property type="evidence" value="ECO:0007669"/>
    <property type="project" value="TreeGrafter"/>
</dbReference>
<dbReference type="Proteomes" id="UP000279236">
    <property type="component" value="Unassembled WGS sequence"/>
</dbReference>
<feature type="region of interest" description="Disordered" evidence="12">
    <location>
        <begin position="303"/>
        <end position="322"/>
    </location>
</feature>
<dbReference type="EMBL" id="RSCE01000001">
    <property type="protein sequence ID" value="RSH87683.1"/>
    <property type="molecule type" value="Genomic_DNA"/>
</dbReference>
<evidence type="ECO:0000256" key="7">
    <source>
        <dbReference type="PIRNR" id="PIRNR038120"/>
    </source>
</evidence>
<evidence type="ECO:0000256" key="2">
    <source>
        <dbReference type="ARBA" id="ARBA00009326"/>
    </source>
</evidence>
<dbReference type="InterPro" id="IPR001578">
    <property type="entry name" value="Peptidase_C12_UCH"/>
</dbReference>
<dbReference type="AlphaFoldDB" id="A0A427Y9B5"/>
<comment type="similarity">
    <text evidence="2 7 10 11">Belongs to the peptidase C12 family.</text>
</comment>
<evidence type="ECO:0000256" key="1">
    <source>
        <dbReference type="ARBA" id="ARBA00000707"/>
    </source>
</evidence>
<feature type="active site" description="Nucleophile" evidence="8 10">
    <location>
        <position position="87"/>
    </location>
</feature>
<keyword evidence="5 7" id="KW-0378">Hydrolase</keyword>
<organism evidence="14 15">
    <name type="scientific">Apiotrichum porosum</name>
    <dbReference type="NCBI Taxonomy" id="105984"/>
    <lineage>
        <taxon>Eukaryota</taxon>
        <taxon>Fungi</taxon>
        <taxon>Dikarya</taxon>
        <taxon>Basidiomycota</taxon>
        <taxon>Agaricomycotina</taxon>
        <taxon>Tremellomycetes</taxon>
        <taxon>Trichosporonales</taxon>
        <taxon>Trichosporonaceae</taxon>
        <taxon>Apiotrichum</taxon>
    </lineage>
</organism>
<keyword evidence="3 7" id="KW-0645">Protease</keyword>
<dbReference type="PANTHER" id="PTHR10589:SF16">
    <property type="entry name" value="UBIQUITIN CARBOXYL-TERMINAL HYDROLASE ISOZYME L5"/>
    <property type="match status" value="1"/>
</dbReference>
<dbReference type="EC" id="3.4.19.12" evidence="7 11"/>
<dbReference type="PROSITE" id="PS52048">
    <property type="entry name" value="UCH_DOMAIN"/>
    <property type="match status" value="1"/>
</dbReference>
<name>A0A427Y9B5_9TREE</name>
<feature type="domain" description="UCH catalytic" evidence="13">
    <location>
        <begin position="6"/>
        <end position="232"/>
    </location>
</feature>
<feature type="site" description="Transition state stabilizer" evidence="10">
    <location>
        <position position="81"/>
    </location>
</feature>
<evidence type="ECO:0000256" key="9">
    <source>
        <dbReference type="PIRSR" id="PIRSR038120-2"/>
    </source>
</evidence>
<dbReference type="PIRSF" id="PIRSF038120">
    <property type="entry name" value="Ubiquitinyl_hydrolase_UCH37"/>
    <property type="match status" value="1"/>
</dbReference>
<dbReference type="OrthoDB" id="1924260at2759"/>
<dbReference type="GeneID" id="39584740"/>
<evidence type="ECO:0000256" key="6">
    <source>
        <dbReference type="ARBA" id="ARBA00022807"/>
    </source>
</evidence>
<dbReference type="RefSeq" id="XP_028479891.1">
    <property type="nucleotide sequence ID" value="XM_028616034.1"/>
</dbReference>
<dbReference type="Pfam" id="PF01088">
    <property type="entry name" value="Peptidase_C12"/>
    <property type="match status" value="1"/>
</dbReference>
<evidence type="ECO:0000256" key="8">
    <source>
        <dbReference type="PIRSR" id="PIRSR038120-1"/>
    </source>
</evidence>
<feature type="compositionally biased region" description="Basic and acidic residues" evidence="12">
    <location>
        <begin position="304"/>
        <end position="322"/>
    </location>
</feature>
<dbReference type="GO" id="GO:0006511">
    <property type="term" value="P:ubiquitin-dependent protein catabolic process"/>
    <property type="evidence" value="ECO:0007669"/>
    <property type="project" value="UniProtKB-UniRule"/>
</dbReference>
<dbReference type="PRINTS" id="PR00707">
    <property type="entry name" value="UBCTHYDRLASE"/>
</dbReference>
<dbReference type="InterPro" id="IPR036959">
    <property type="entry name" value="Peptidase_C12_UCH_sf"/>
</dbReference>
<dbReference type="Gene3D" id="3.40.532.10">
    <property type="entry name" value="Peptidase C12, ubiquitin carboxyl-terminal hydrolase"/>
    <property type="match status" value="1"/>
</dbReference>